<dbReference type="GeneID" id="85448907"/>
<gene>
    <name evidence="1" type="ORF">LY79DRAFT_686694</name>
</gene>
<organism evidence="1 2">
    <name type="scientific">Colletotrichum navitas</name>
    <dbReference type="NCBI Taxonomy" id="681940"/>
    <lineage>
        <taxon>Eukaryota</taxon>
        <taxon>Fungi</taxon>
        <taxon>Dikarya</taxon>
        <taxon>Ascomycota</taxon>
        <taxon>Pezizomycotina</taxon>
        <taxon>Sordariomycetes</taxon>
        <taxon>Hypocreomycetidae</taxon>
        <taxon>Glomerellales</taxon>
        <taxon>Glomerellaceae</taxon>
        <taxon>Colletotrichum</taxon>
        <taxon>Colletotrichum graminicola species complex</taxon>
    </lineage>
</organism>
<dbReference type="Gene3D" id="3.20.20.190">
    <property type="entry name" value="Phosphatidylinositol (PI) phosphodiesterase"/>
    <property type="match status" value="1"/>
</dbReference>
<evidence type="ECO:0000313" key="2">
    <source>
        <dbReference type="Proteomes" id="UP001230504"/>
    </source>
</evidence>
<dbReference type="EMBL" id="JAHLJV010000029">
    <property type="protein sequence ID" value="KAK1590791.1"/>
    <property type="molecule type" value="Genomic_DNA"/>
</dbReference>
<dbReference type="GO" id="GO:0008081">
    <property type="term" value="F:phosphoric diester hydrolase activity"/>
    <property type="evidence" value="ECO:0007669"/>
    <property type="project" value="InterPro"/>
</dbReference>
<reference evidence="1" key="1">
    <citation type="submission" date="2021-06" db="EMBL/GenBank/DDBJ databases">
        <title>Comparative genomics, transcriptomics and evolutionary studies reveal genomic signatures of adaptation to plant cell wall in hemibiotrophic fungi.</title>
        <authorList>
            <consortium name="DOE Joint Genome Institute"/>
            <person name="Baroncelli R."/>
            <person name="Diaz J.F."/>
            <person name="Benocci T."/>
            <person name="Peng M."/>
            <person name="Battaglia E."/>
            <person name="Haridas S."/>
            <person name="Andreopoulos W."/>
            <person name="Labutti K."/>
            <person name="Pangilinan J."/>
            <person name="Floch G.L."/>
            <person name="Makela M.R."/>
            <person name="Henrissat B."/>
            <person name="Grigoriev I.V."/>
            <person name="Crouch J.A."/>
            <person name="De Vries R.P."/>
            <person name="Sukno S.A."/>
            <person name="Thon M.R."/>
        </authorList>
    </citation>
    <scope>NUCLEOTIDE SEQUENCE</scope>
    <source>
        <strain evidence="1">CBS 125086</strain>
    </source>
</reference>
<sequence>MRKKKNPLTLQKLAKVRNHTTSRQYVTIVNLTPHGFKLTYTHSCQMDEYNLGDFPSGRARQNFAHYIESGNANPIDDNGEACYDIGNTGKKFVVRVMTHIPDTCPKREYKAPEQEVPVTLVITGNDSFGFITSLSYGPGDYMNSTKDDINHRKLLDAIMPGTHDSDMSNTTEAILMSATESNTQTQGLSVYAQLRLRVSTVHEVTTSSYEYWTTHLSDEMAEVTIGRSGEKFDDVVSKINKVTSENPGEVIAIQFRGVRNVPSKGPVYWDETIKNKPFDKLIEIKSRCRKLDRPVQDYTTEKLMSSKNGKGCGDTKDVANFAIDFRQKKKNFHIGQWFSTPSPLTSTYPYSIQSIAVLPTNPALYWKGVNSINSAVLSNVLLADYIGILYTLAIGLNLYTISENCDINKRRSPLLTSPKNQRRPPKPLVSQFNGIIFANGTTIEHPPPGFHPERVEILRNGTAFSNGAVLKEDVPNPDLNSTLLSILRNLGMYSCHALIHSG</sequence>
<dbReference type="InterPro" id="IPR017946">
    <property type="entry name" value="PLC-like_Pdiesterase_TIM-brl"/>
</dbReference>
<name>A0AAD8V519_9PEZI</name>
<evidence type="ECO:0000313" key="1">
    <source>
        <dbReference type="EMBL" id="KAK1590791.1"/>
    </source>
</evidence>
<comment type="caution">
    <text evidence="1">The sequence shown here is derived from an EMBL/GenBank/DDBJ whole genome shotgun (WGS) entry which is preliminary data.</text>
</comment>
<accession>A0AAD8V519</accession>
<proteinExistence type="predicted"/>
<protein>
    <submittedName>
        <fullName evidence="1">Uncharacterized protein</fullName>
    </submittedName>
</protein>
<dbReference type="GO" id="GO:0006629">
    <property type="term" value="P:lipid metabolic process"/>
    <property type="evidence" value="ECO:0007669"/>
    <property type="project" value="InterPro"/>
</dbReference>
<dbReference type="RefSeq" id="XP_060414265.1">
    <property type="nucleotide sequence ID" value="XM_060564667.1"/>
</dbReference>
<dbReference type="Proteomes" id="UP001230504">
    <property type="component" value="Unassembled WGS sequence"/>
</dbReference>
<dbReference type="SUPFAM" id="SSF51695">
    <property type="entry name" value="PLC-like phosphodiesterases"/>
    <property type="match status" value="1"/>
</dbReference>
<dbReference type="AlphaFoldDB" id="A0AAD8V519"/>
<keyword evidence="2" id="KW-1185">Reference proteome</keyword>